<dbReference type="Proteomes" id="UP001152797">
    <property type="component" value="Unassembled WGS sequence"/>
</dbReference>
<evidence type="ECO:0000256" key="1">
    <source>
        <dbReference type="ARBA" id="ARBA00004496"/>
    </source>
</evidence>
<dbReference type="GO" id="GO:0015074">
    <property type="term" value="P:DNA integration"/>
    <property type="evidence" value="ECO:0007669"/>
    <property type="project" value="InterPro"/>
</dbReference>
<dbReference type="InterPro" id="IPR011990">
    <property type="entry name" value="TPR-like_helical_dom_sf"/>
</dbReference>
<dbReference type="InterPro" id="IPR029063">
    <property type="entry name" value="SAM-dependent_MTases_sf"/>
</dbReference>
<dbReference type="GO" id="GO:0032259">
    <property type="term" value="P:methylation"/>
    <property type="evidence" value="ECO:0007669"/>
    <property type="project" value="UniProtKB-KW"/>
</dbReference>
<dbReference type="PANTHER" id="PTHR22706">
    <property type="entry name" value="ASSEMBLY FACTOR FOR SPINDLE MICROTUBULES"/>
    <property type="match status" value="1"/>
</dbReference>
<dbReference type="GO" id="GO:0008168">
    <property type="term" value="F:methyltransferase activity"/>
    <property type="evidence" value="ECO:0007669"/>
    <property type="project" value="UniProtKB-KW"/>
</dbReference>
<evidence type="ECO:0000313" key="9">
    <source>
        <dbReference type="EMBL" id="CAI3975331.1"/>
    </source>
</evidence>
<accession>A0A9P1BL27</accession>
<dbReference type="SUPFAM" id="SSF48452">
    <property type="entry name" value="TPR-like"/>
    <property type="match status" value="1"/>
</dbReference>
<proteinExistence type="predicted"/>
<dbReference type="Gene3D" id="1.25.40.10">
    <property type="entry name" value="Tetratricopeptide repeat domain"/>
    <property type="match status" value="1"/>
</dbReference>
<dbReference type="InterPro" id="IPR019734">
    <property type="entry name" value="TPR_rpt"/>
</dbReference>
<feature type="region of interest" description="Disordered" evidence="8">
    <location>
        <begin position="574"/>
        <end position="647"/>
    </location>
</feature>
<feature type="compositionally biased region" description="Basic and acidic residues" evidence="8">
    <location>
        <begin position="809"/>
        <end position="830"/>
    </location>
</feature>
<keyword evidence="4" id="KW-0808">Transferase</keyword>
<evidence type="ECO:0000256" key="4">
    <source>
        <dbReference type="ARBA" id="ARBA00022679"/>
    </source>
</evidence>
<dbReference type="InterPro" id="IPR001525">
    <property type="entry name" value="C5_MeTfrase"/>
</dbReference>
<sequence length="2890" mass="327094">MAAALASGESSGSAAAGSPYLDYEQLVLNSNKEGMDFLRKGQYKQGRLERPMLDGIGMDDATNLMSVTCNNLGCYYKKVGKLHAALSYLRKALKIEVSLQTDDVTVAGTHLNVCAILSKLDKHDKALQHALCALELIKNRVDSTEFSPTQDEYSVLAIAYHNVAVERDYLQQLQEAAAAYQQGHEVAKKCLGDQHPLTQTLAKNANAALQKSQAKAAQAEAERNRSPPAPREARPRKNSAPQVATLPEISRKEPSQDGEEEVSRDQSFGSWNARTGGDLGGFLPPLQPRPAEFLHCNPPVVLRCLRLGWARPSYVRGGSVEAPRSWVRIKEMEAAKQSLLAKGGTLGDWTGLITNGLQPEDLAWVDAATHPGNVLDYARRVMNRDGIMEYECYDARGRAQGKAIIRLLDWDDYALGTLRGVHLRASDPYYDWYAQHELQEGKGIYHLCGSKRSQCTARLGRGDRREMVHLERWRMTNPMVMLEHDYSKEVALMAVNNWVSNFAAKVPEPPNPPGPPGGARGADPTGLDKALAEAGEAEEEDQVEKRKKNEGGRPEVHPKGLVGLMLERKAAERRAALADKERQDQRRRPDRGRSRSRGRRRRRRKRSSSPGEKGHERSDSSGSSRSFREPSTRGEVEMWRQSRKNPGALLKKGMEEMARYLAERAPGEEGGTDTWMSHRMMAYVSQVVLTQHPPGTIGVRNHRELLTLGRAIDMLIQGQLGELGDLLMQRLKAVETSLVDQGWHSAKHQELIPPHAASLTTEAERRRTARMEISANKLKEMSSRPAALRESDHRRVVFNEKPLMIGEKNAAEKESPKSEGKAKGKGRGEEEREEPNPPEVLTDKESFETVNPEKEAESSLEMFKRWLETEETGGLSVAQTGALLALSVWRSGTPLGSYLHQVLQPGPDDGDSGRRQRGILPLPLLPDARAEMEKLFNEGEFRRLAGSWGAKKQNKEKAAKQIRRSGMLLWHGLVVTGINALWTGGGNSGKVHRGGPSKAQQMALDRIWDVVRDFVDDRSETQEKVPRSPTLGEWGKKLGDVRISYQGEIVEKAHQLTLAQILPGLPPPGFGGSVPLVELCDGELREKLMNPEGNVLKEEEMPEDLPKPKVHASPEQWQLIAKELYTRGLVEPVESPLEIKGKPICNGAFGVVKPGKFLEDERPILRLIMDFRAVNAATRILEGDVRKLTGAPALQHIVLPNSSVLRVSAEDLVAAFYLFALPPGWSRMMCFGEKVPWTSLGISRPGSVYLGARVLPMGWASAVGVLQHAHRRLALRSPLSGGAGLLGACEIRRDAEFPDLELERSMWSLYLDDTTLVEILDKRVAKELEGKPSAEQGRLRRAYQHWGIPVSKEKALVRNEAAEKLGAVVDGEKGVLKGSTKRALENLSLGFWLLRQERVPRKALQVFLRKEVHTMQFRRPLFGVFDYLWKVLLSGLLQPLRRTDLRARLHELVTASDASETGGGMVYGHKLSQQGLKEVLAIKEGWEEPPEEEVNVDGPQVVLAIDFFAGIGGLSHALQLADVKVAHLLVVENDPDCRRLNAVRWPGCDLMSDIQKVTKKELEKAIRGVPGLTGVIAGGGSPCQGLSQLSANRKHLEDPRSKLFYRLCEIFGWIADICGEMEVWNLNFLENVVGDEADVEEMTEELGAPPLRVCSSGLSRVRRPRLYWSNADLEDHSSYTRAHYALWDELCFEEELEPMEFFCDEGWLWAAGNQDEEKRLPTFTRAIPRSRPPVCPAGIDGCDEATLKRWKEDKMKYPPYTYKEDFLFESKKDSNKKRVASASERERLMGYPTGYTLGLFKKEPGSVFEMEQQEVARCAALGNSFHAVTVACLIDLWLWSAGVRTDPMGAKAIVERWHKEMSEKAFSDFGGLLLKEKQAMNSSLQELELEEEAMSQDGAPRNTEWLRMCGQGQAKDGPDPLSVRLIHQYLRRCEFRGSDIRLDLGVVYRPDAVKRTSIDPRRWLWRTAQAYRWSKREHINLLELRAVLRTLEWRSRSTAFHSCRFMHLSDSQIVLAVLTKGRSSSRRINRLLRKVAERKKERQKIGRLGDQKISPCTRERYHHSLKEVAKYANLSPQMLLRQDSLDDILSSFVEMLWEDGESPFSRRATPLDPSLLLAFAGVFWKWKWEDLACLTVVGFAGLLRTGEMFALQRSDVVLARKANQPSIIFLYDTKTAKRNLLTAEKVLIYERCAKACLHFLCKNKNGTERLVDTAPAKYRAVWKEVVDHLGLNSFHYLPYSLRRGGATSAYKEGMTFEQLLIKGRWQNVSTARLYLDQALQELTRIQLPSTAVARVRAAKLCFKAAGLGRVEGEVAAAPSFIETMGPEARAAPASPPPLIIERRDEDATVHEPEQRQGRPPRLPRSTDGATRPPRTRTRQPDPAVGHRVTDAGLVPAAQQSQILRRSAAEKIQHFWRQYQRNKVQSCDQNRLENAAATKIQATFRAFAVRRSRRSKAATAIQRILRGFLVRLCIRRHQAAVVIQRHGIGFLTRKNLRGAVDAAVRIQRVARARIANINVEARRRLVKHAAKLVRGSIRTWLIRQDLKQLRVLSEQQEAREESSRKIQSVWRGGCARQNVADMRSAHKKRIMLFRASARLQALARRHLAKKRVAKIRATQMRASHNAATTIRKMWLGHVYRRRYLALRKEFQEHEGSVVTLQRFARGYLVRLRMWRDAIRSEEQLWAAVEMQRCWRGYLGRLRWETEYERLWARESAAVMIQRNVRGWLARTAVTGRRRRRARAEFEKARRRFKAAQKIQALVRGVLCRKRVLRFWQRKVEAATTIQRIWRGHRLRCENFEKDRTRDVVKIQSTVRRFLVRNRRFQLLAKVIMISRQWRHWRHFIPEAERERRRARSKLYREAACTIQRYVEAKNYAAGAEPQTSEAESAEP</sequence>
<reference evidence="10" key="2">
    <citation type="submission" date="2024-04" db="EMBL/GenBank/DDBJ databases">
        <authorList>
            <person name="Chen Y."/>
            <person name="Shah S."/>
            <person name="Dougan E. K."/>
            <person name="Thang M."/>
            <person name="Chan C."/>
        </authorList>
    </citation>
    <scope>NUCLEOTIDE SEQUENCE [LARGE SCALE GENOMIC DNA]</scope>
</reference>
<feature type="compositionally biased region" description="Basic and acidic residues" evidence="8">
    <location>
        <begin position="543"/>
        <end position="558"/>
    </location>
</feature>
<evidence type="ECO:0000256" key="3">
    <source>
        <dbReference type="ARBA" id="ARBA00022603"/>
    </source>
</evidence>
<dbReference type="SMART" id="SM00015">
    <property type="entry name" value="IQ"/>
    <property type="match status" value="12"/>
</dbReference>
<feature type="region of interest" description="Disordered" evidence="8">
    <location>
        <begin position="506"/>
        <end position="562"/>
    </location>
</feature>
<dbReference type="CDD" id="cd23767">
    <property type="entry name" value="IQCD"/>
    <property type="match status" value="2"/>
</dbReference>
<organism evidence="9">
    <name type="scientific">Cladocopium goreaui</name>
    <dbReference type="NCBI Taxonomy" id="2562237"/>
    <lineage>
        <taxon>Eukaryota</taxon>
        <taxon>Sar</taxon>
        <taxon>Alveolata</taxon>
        <taxon>Dinophyceae</taxon>
        <taxon>Suessiales</taxon>
        <taxon>Symbiodiniaceae</taxon>
        <taxon>Cladocopium</taxon>
    </lineage>
</organism>
<dbReference type="InterPro" id="IPR013762">
    <property type="entry name" value="Integrase-like_cat_sf"/>
</dbReference>
<dbReference type="GO" id="GO:0005516">
    <property type="term" value="F:calmodulin binding"/>
    <property type="evidence" value="ECO:0007669"/>
    <property type="project" value="UniProtKB-KW"/>
</dbReference>
<dbReference type="Gene3D" id="3.40.50.150">
    <property type="entry name" value="Vaccinia Virus protein VP39"/>
    <property type="match status" value="1"/>
</dbReference>
<feature type="compositionally biased region" description="Basic and acidic residues" evidence="8">
    <location>
        <begin position="220"/>
        <end position="235"/>
    </location>
</feature>
<dbReference type="Gene3D" id="1.20.5.190">
    <property type="match status" value="4"/>
</dbReference>
<dbReference type="OrthoDB" id="460030at2759"/>
<keyword evidence="2" id="KW-0963">Cytoplasm</keyword>
<dbReference type="PROSITE" id="PS50096">
    <property type="entry name" value="IQ"/>
    <property type="match status" value="11"/>
</dbReference>
<evidence type="ECO:0000256" key="6">
    <source>
        <dbReference type="ARBA" id="ARBA00022860"/>
    </source>
</evidence>
<dbReference type="GO" id="GO:0006310">
    <property type="term" value="P:DNA recombination"/>
    <property type="evidence" value="ECO:0007669"/>
    <property type="project" value="UniProtKB-KW"/>
</dbReference>
<reference evidence="9" key="1">
    <citation type="submission" date="2022-10" db="EMBL/GenBank/DDBJ databases">
        <authorList>
            <person name="Chen Y."/>
            <person name="Dougan E. K."/>
            <person name="Chan C."/>
            <person name="Rhodes N."/>
            <person name="Thang M."/>
        </authorList>
    </citation>
    <scope>NUCLEOTIDE SEQUENCE</scope>
</reference>
<feature type="compositionally biased region" description="Basic and acidic residues" evidence="8">
    <location>
        <begin position="777"/>
        <end position="798"/>
    </location>
</feature>
<dbReference type="Pfam" id="PF13374">
    <property type="entry name" value="TPR_10"/>
    <property type="match status" value="1"/>
</dbReference>
<feature type="compositionally biased region" description="Basic and acidic residues" evidence="8">
    <location>
        <begin position="841"/>
        <end position="858"/>
    </location>
</feature>
<dbReference type="SMART" id="SM00028">
    <property type="entry name" value="TPR"/>
    <property type="match status" value="3"/>
</dbReference>
<dbReference type="EMBL" id="CAMXCT010000197">
    <property type="protein sequence ID" value="CAI3975331.1"/>
    <property type="molecule type" value="Genomic_DNA"/>
</dbReference>
<dbReference type="GO" id="GO:0000278">
    <property type="term" value="P:mitotic cell cycle"/>
    <property type="evidence" value="ECO:0007669"/>
    <property type="project" value="TreeGrafter"/>
</dbReference>
<dbReference type="GO" id="GO:0005737">
    <property type="term" value="C:cytoplasm"/>
    <property type="evidence" value="ECO:0007669"/>
    <property type="project" value="UniProtKB-SubCell"/>
</dbReference>
<dbReference type="Pfam" id="PF00145">
    <property type="entry name" value="DNA_methylase"/>
    <property type="match status" value="1"/>
</dbReference>
<evidence type="ECO:0000313" key="11">
    <source>
        <dbReference type="EMBL" id="CAL4762643.1"/>
    </source>
</evidence>
<evidence type="ECO:0000313" key="12">
    <source>
        <dbReference type="Proteomes" id="UP001152797"/>
    </source>
</evidence>
<keyword evidence="5" id="KW-0677">Repeat</keyword>
<gene>
    <name evidence="9" type="ORF">C1SCF055_LOCUS3665</name>
</gene>
<evidence type="ECO:0000256" key="2">
    <source>
        <dbReference type="ARBA" id="ARBA00022490"/>
    </source>
</evidence>
<feature type="region of interest" description="Disordered" evidence="8">
    <location>
        <begin position="775"/>
        <end position="858"/>
    </location>
</feature>
<dbReference type="EMBL" id="CAMXCT020000197">
    <property type="protein sequence ID" value="CAL1128706.1"/>
    <property type="molecule type" value="Genomic_DNA"/>
</dbReference>
<feature type="compositionally biased region" description="Pro residues" evidence="8">
    <location>
        <begin position="507"/>
        <end position="516"/>
    </location>
</feature>
<dbReference type="Gene3D" id="1.10.443.10">
    <property type="entry name" value="Intergrase catalytic core"/>
    <property type="match status" value="1"/>
</dbReference>
<keyword evidence="3" id="KW-0489">Methyltransferase</keyword>
<dbReference type="GO" id="GO:0000922">
    <property type="term" value="C:spindle pole"/>
    <property type="evidence" value="ECO:0007669"/>
    <property type="project" value="TreeGrafter"/>
</dbReference>
<dbReference type="PANTHER" id="PTHR22706:SF1">
    <property type="entry name" value="ASSEMBLY FACTOR FOR SPINDLE MICROTUBULES"/>
    <property type="match status" value="1"/>
</dbReference>
<keyword evidence="12" id="KW-1185">Reference proteome</keyword>
<evidence type="ECO:0000256" key="8">
    <source>
        <dbReference type="SAM" id="MobiDB-lite"/>
    </source>
</evidence>
<dbReference type="InterPro" id="IPR051185">
    <property type="entry name" value="ASPM"/>
</dbReference>
<feature type="compositionally biased region" description="Basic and acidic residues" evidence="8">
    <location>
        <begin position="574"/>
        <end position="593"/>
    </location>
</feature>
<feature type="region of interest" description="Disordered" evidence="8">
    <location>
        <begin position="206"/>
        <end position="275"/>
    </location>
</feature>
<name>A0A9P1BL27_9DINO</name>
<dbReference type="InterPro" id="IPR000048">
    <property type="entry name" value="IQ_motif_EF-hand-BS"/>
</dbReference>
<feature type="compositionally biased region" description="Basic residues" evidence="8">
    <location>
        <begin position="594"/>
        <end position="607"/>
    </location>
</feature>
<dbReference type="SUPFAM" id="SSF56349">
    <property type="entry name" value="DNA breaking-rejoining enzymes"/>
    <property type="match status" value="1"/>
</dbReference>
<dbReference type="GO" id="GO:0007051">
    <property type="term" value="P:spindle organization"/>
    <property type="evidence" value="ECO:0007669"/>
    <property type="project" value="TreeGrafter"/>
</dbReference>
<comment type="caution">
    <text evidence="9">The sequence shown here is derived from an EMBL/GenBank/DDBJ whole genome shotgun (WGS) entry which is preliminary data.</text>
</comment>
<dbReference type="EMBL" id="CAMXCT030000197">
    <property type="protein sequence ID" value="CAL4762643.1"/>
    <property type="molecule type" value="Genomic_DNA"/>
</dbReference>
<evidence type="ECO:0000313" key="10">
    <source>
        <dbReference type="EMBL" id="CAL1128706.1"/>
    </source>
</evidence>
<feature type="compositionally biased region" description="Basic and acidic residues" evidence="8">
    <location>
        <begin position="2347"/>
        <end position="2356"/>
    </location>
</feature>
<dbReference type="SUPFAM" id="SSF53335">
    <property type="entry name" value="S-adenosyl-L-methionine-dependent methyltransferases"/>
    <property type="match status" value="1"/>
</dbReference>
<keyword evidence="6" id="KW-0112">Calmodulin-binding</keyword>
<feature type="region of interest" description="Disordered" evidence="8">
    <location>
        <begin position="2347"/>
        <end position="2387"/>
    </location>
</feature>
<evidence type="ECO:0000256" key="5">
    <source>
        <dbReference type="ARBA" id="ARBA00022737"/>
    </source>
</evidence>
<evidence type="ECO:0000256" key="7">
    <source>
        <dbReference type="ARBA" id="ARBA00023172"/>
    </source>
</evidence>
<dbReference type="InterPro" id="IPR011010">
    <property type="entry name" value="DNA_brk_join_enz"/>
</dbReference>
<feature type="compositionally biased region" description="Basic and acidic residues" evidence="8">
    <location>
        <begin position="626"/>
        <end position="640"/>
    </location>
</feature>
<feature type="compositionally biased region" description="Low complexity" evidence="8">
    <location>
        <begin position="206"/>
        <end position="219"/>
    </location>
</feature>
<dbReference type="GO" id="GO:0003677">
    <property type="term" value="F:DNA binding"/>
    <property type="evidence" value="ECO:0007669"/>
    <property type="project" value="InterPro"/>
</dbReference>
<dbReference type="GO" id="GO:0051295">
    <property type="term" value="P:establishment of meiotic spindle localization"/>
    <property type="evidence" value="ECO:0007669"/>
    <property type="project" value="TreeGrafter"/>
</dbReference>
<protein>
    <submittedName>
        <fullName evidence="11">Abnormal spindle-like microcephaly-associated protein homolog (Calmodulin-binding protein Sha1) (Calmodulin-binding protein 1) (Spindle and hydroxyurea checkpoint abnormal protein)</fullName>
    </submittedName>
</protein>
<comment type="subcellular location">
    <subcellularLocation>
        <location evidence="1">Cytoplasm</location>
    </subcellularLocation>
</comment>
<keyword evidence="7" id="KW-0233">DNA recombination</keyword>
<dbReference type="Pfam" id="PF00612">
    <property type="entry name" value="IQ"/>
    <property type="match status" value="8"/>
</dbReference>